<evidence type="ECO:0000313" key="2">
    <source>
        <dbReference type="EMBL" id="VVC96711.1"/>
    </source>
</evidence>
<sequence length="34" mass="3817">MAPLMPYLCKSWPTKMQETSVTTKRNAGSSRTKS</sequence>
<dbReference type="AlphaFoldDB" id="A0A5E4QI53"/>
<reference evidence="2 3" key="1">
    <citation type="submission" date="2017-07" db="EMBL/GenBank/DDBJ databases">
        <authorList>
            <person name="Talla V."/>
            <person name="Backstrom N."/>
        </authorList>
    </citation>
    <scope>NUCLEOTIDE SEQUENCE [LARGE SCALE GENOMIC DNA]</scope>
</reference>
<dbReference type="EMBL" id="FZQP02002857">
    <property type="protein sequence ID" value="VVC96711.1"/>
    <property type="molecule type" value="Genomic_DNA"/>
</dbReference>
<name>A0A5E4QI53_9NEOP</name>
<proteinExistence type="predicted"/>
<evidence type="ECO:0000313" key="3">
    <source>
        <dbReference type="Proteomes" id="UP000324832"/>
    </source>
</evidence>
<dbReference type="Proteomes" id="UP000324832">
    <property type="component" value="Unassembled WGS sequence"/>
</dbReference>
<gene>
    <name evidence="2" type="ORF">LSINAPIS_LOCUS8158</name>
</gene>
<organism evidence="2 3">
    <name type="scientific">Leptidea sinapis</name>
    <dbReference type="NCBI Taxonomy" id="189913"/>
    <lineage>
        <taxon>Eukaryota</taxon>
        <taxon>Metazoa</taxon>
        <taxon>Ecdysozoa</taxon>
        <taxon>Arthropoda</taxon>
        <taxon>Hexapoda</taxon>
        <taxon>Insecta</taxon>
        <taxon>Pterygota</taxon>
        <taxon>Neoptera</taxon>
        <taxon>Endopterygota</taxon>
        <taxon>Lepidoptera</taxon>
        <taxon>Glossata</taxon>
        <taxon>Ditrysia</taxon>
        <taxon>Papilionoidea</taxon>
        <taxon>Pieridae</taxon>
        <taxon>Dismorphiinae</taxon>
        <taxon>Leptidea</taxon>
    </lineage>
</organism>
<protein>
    <submittedName>
        <fullName evidence="2">Uncharacterized protein</fullName>
    </submittedName>
</protein>
<feature type="region of interest" description="Disordered" evidence="1">
    <location>
        <begin position="15"/>
        <end position="34"/>
    </location>
</feature>
<evidence type="ECO:0000256" key="1">
    <source>
        <dbReference type="SAM" id="MobiDB-lite"/>
    </source>
</evidence>
<keyword evidence="3" id="KW-1185">Reference proteome</keyword>
<accession>A0A5E4QI53</accession>